<dbReference type="EMBL" id="NKYE01000004">
    <property type="protein sequence ID" value="OZM73618.1"/>
    <property type="molecule type" value="Genomic_DNA"/>
</dbReference>
<keyword evidence="2" id="KW-0472">Membrane</keyword>
<name>A0A263D6F6_9PSEU</name>
<reference evidence="3 4" key="1">
    <citation type="submission" date="2017-07" db="EMBL/GenBank/DDBJ databases">
        <title>Amycolatopsis antarcticus sp. nov., isolated from the surface of an Antarcticus brown macroalga.</title>
        <authorList>
            <person name="Wang J."/>
            <person name="Leiva S."/>
            <person name="Huang J."/>
            <person name="Huang Y."/>
        </authorList>
    </citation>
    <scope>NUCLEOTIDE SEQUENCE [LARGE SCALE GENOMIC DNA]</scope>
    <source>
        <strain evidence="3 4">AU-G6</strain>
    </source>
</reference>
<feature type="transmembrane region" description="Helical" evidence="2">
    <location>
        <begin position="33"/>
        <end position="55"/>
    </location>
</feature>
<evidence type="ECO:0000256" key="1">
    <source>
        <dbReference type="SAM" id="MobiDB-lite"/>
    </source>
</evidence>
<dbReference type="InParanoid" id="A0A263D6F6"/>
<proteinExistence type="predicted"/>
<dbReference type="Proteomes" id="UP000242444">
    <property type="component" value="Unassembled WGS sequence"/>
</dbReference>
<protein>
    <recommendedName>
        <fullName evidence="5">Preprotein translocase subunit SecG</fullName>
    </recommendedName>
</protein>
<gene>
    <name evidence="3" type="ORF">CFN78_08810</name>
</gene>
<feature type="region of interest" description="Disordered" evidence="1">
    <location>
        <begin position="63"/>
        <end position="109"/>
    </location>
</feature>
<keyword evidence="4" id="KW-1185">Reference proteome</keyword>
<dbReference type="RefSeq" id="WP_094862135.1">
    <property type="nucleotide sequence ID" value="NZ_NKYE01000004.1"/>
</dbReference>
<feature type="compositionally biased region" description="Low complexity" evidence="1">
    <location>
        <begin position="71"/>
        <end position="86"/>
    </location>
</feature>
<evidence type="ECO:0000313" key="3">
    <source>
        <dbReference type="EMBL" id="OZM73618.1"/>
    </source>
</evidence>
<evidence type="ECO:0000256" key="2">
    <source>
        <dbReference type="SAM" id="Phobius"/>
    </source>
</evidence>
<keyword evidence="2" id="KW-1133">Transmembrane helix</keyword>
<comment type="caution">
    <text evidence="3">The sequence shown here is derived from an EMBL/GenBank/DDBJ whole genome shotgun (WGS) entry which is preliminary data.</text>
</comment>
<sequence>MILGAGPPVVTVATVLAQQQPGNGDGGGQGEDFGKSSPVGLLVLILFLIAVVLLVRSMTKHLKRVPESFDEPGAATTATEAEPGEPAAEEREEPEAAEGRVEPVPKRES</sequence>
<organism evidence="3 4">
    <name type="scientific">Amycolatopsis antarctica</name>
    <dbReference type="NCBI Taxonomy" id="1854586"/>
    <lineage>
        <taxon>Bacteria</taxon>
        <taxon>Bacillati</taxon>
        <taxon>Actinomycetota</taxon>
        <taxon>Actinomycetes</taxon>
        <taxon>Pseudonocardiales</taxon>
        <taxon>Pseudonocardiaceae</taxon>
        <taxon>Amycolatopsis</taxon>
    </lineage>
</organism>
<keyword evidence="2" id="KW-0812">Transmembrane</keyword>
<evidence type="ECO:0008006" key="5">
    <source>
        <dbReference type="Google" id="ProtNLM"/>
    </source>
</evidence>
<dbReference type="AlphaFoldDB" id="A0A263D6F6"/>
<feature type="compositionally biased region" description="Basic and acidic residues" evidence="1">
    <location>
        <begin position="97"/>
        <end position="109"/>
    </location>
</feature>
<evidence type="ECO:0000313" key="4">
    <source>
        <dbReference type="Proteomes" id="UP000242444"/>
    </source>
</evidence>
<accession>A0A263D6F6</accession>